<dbReference type="EMBL" id="JXLN01003741">
    <property type="protein sequence ID" value="KPM03018.1"/>
    <property type="molecule type" value="Genomic_DNA"/>
</dbReference>
<evidence type="ECO:0000256" key="1">
    <source>
        <dbReference type="SAM" id="MobiDB-lite"/>
    </source>
</evidence>
<dbReference type="AlphaFoldDB" id="A0A131ZVX8"/>
<protein>
    <submittedName>
        <fullName evidence="2">Uncharacterized protein</fullName>
    </submittedName>
</protein>
<dbReference type="VEuPathDB" id="VectorBase:SSCA002701"/>
<name>A0A131ZVX8_SARSC</name>
<evidence type="ECO:0000313" key="3">
    <source>
        <dbReference type="Proteomes" id="UP000616769"/>
    </source>
</evidence>
<accession>A0A131ZVX8</accession>
<organism evidence="2 3">
    <name type="scientific">Sarcoptes scabiei</name>
    <name type="common">Itch mite</name>
    <name type="synonym">Acarus scabiei</name>
    <dbReference type="NCBI Taxonomy" id="52283"/>
    <lineage>
        <taxon>Eukaryota</taxon>
        <taxon>Metazoa</taxon>
        <taxon>Ecdysozoa</taxon>
        <taxon>Arthropoda</taxon>
        <taxon>Chelicerata</taxon>
        <taxon>Arachnida</taxon>
        <taxon>Acari</taxon>
        <taxon>Acariformes</taxon>
        <taxon>Sarcoptiformes</taxon>
        <taxon>Astigmata</taxon>
        <taxon>Psoroptidia</taxon>
        <taxon>Sarcoptoidea</taxon>
        <taxon>Sarcoptidae</taxon>
        <taxon>Sarcoptinae</taxon>
        <taxon>Sarcoptes</taxon>
    </lineage>
</organism>
<gene>
    <name evidence="2" type="ORF">QR98_0014470</name>
</gene>
<dbReference type="Proteomes" id="UP000616769">
    <property type="component" value="Unassembled WGS sequence"/>
</dbReference>
<dbReference type="OrthoDB" id="6252479at2759"/>
<proteinExistence type="predicted"/>
<evidence type="ECO:0000313" key="2">
    <source>
        <dbReference type="EMBL" id="KPM03018.1"/>
    </source>
</evidence>
<feature type="region of interest" description="Disordered" evidence="1">
    <location>
        <begin position="44"/>
        <end position="74"/>
    </location>
</feature>
<sequence>MDNFSLLTPSSSCSTTPIAALIVNGGGNGVSNCSASSASDTIDQCSSSMSLSSNNDFKTSPINHNNNHRNDIEKNENGFQSTKQHHNQISNHHDSINHSEPHTNYFRTFNGKINAYASYQTGLKRISMPRMPDSGTIATNQNNERNNDSNNNLETILKPLNGCNDINLNNLNGQNQIDVSKIKEKILEDDHQVCLSSKAPIQTINGNSLLTSMAAKIIEPENGTERAKITIE</sequence>
<feature type="compositionally biased region" description="Polar residues" evidence="1">
    <location>
        <begin position="54"/>
        <end position="65"/>
    </location>
</feature>
<comment type="caution">
    <text evidence="2">The sequence shown here is derived from an EMBL/GenBank/DDBJ whole genome shotgun (WGS) entry which is preliminary data.</text>
</comment>
<reference evidence="2 3" key="1">
    <citation type="journal article" date="2015" name="Parasit. Vectors">
        <title>Draft genome of the scabies mite.</title>
        <authorList>
            <person name="Rider S.D.Jr."/>
            <person name="Morgan M.S."/>
            <person name="Arlian L.G."/>
        </authorList>
    </citation>
    <scope>NUCLEOTIDE SEQUENCE [LARGE SCALE GENOMIC DNA]</scope>
    <source>
        <strain evidence="2">Arlian Lab</strain>
    </source>
</reference>